<dbReference type="Proteomes" id="UP001633002">
    <property type="component" value="Unassembled WGS sequence"/>
</dbReference>
<dbReference type="SUPFAM" id="SSF56672">
    <property type="entry name" value="DNA/RNA polymerases"/>
    <property type="match status" value="1"/>
</dbReference>
<evidence type="ECO:0000313" key="3">
    <source>
        <dbReference type="Proteomes" id="UP001633002"/>
    </source>
</evidence>
<dbReference type="InterPro" id="IPR000477">
    <property type="entry name" value="RT_dom"/>
</dbReference>
<dbReference type="InterPro" id="IPR036691">
    <property type="entry name" value="Endo/exonu/phosph_ase_sf"/>
</dbReference>
<keyword evidence="3" id="KW-1185">Reference proteome</keyword>
<dbReference type="SUPFAM" id="SSF56219">
    <property type="entry name" value="DNase I-like"/>
    <property type="match status" value="1"/>
</dbReference>
<organism evidence="2 3">
    <name type="scientific">Riccia sorocarpa</name>
    <dbReference type="NCBI Taxonomy" id="122646"/>
    <lineage>
        <taxon>Eukaryota</taxon>
        <taxon>Viridiplantae</taxon>
        <taxon>Streptophyta</taxon>
        <taxon>Embryophyta</taxon>
        <taxon>Marchantiophyta</taxon>
        <taxon>Marchantiopsida</taxon>
        <taxon>Marchantiidae</taxon>
        <taxon>Marchantiales</taxon>
        <taxon>Ricciaceae</taxon>
        <taxon>Riccia</taxon>
    </lineage>
</organism>
<evidence type="ECO:0000259" key="1">
    <source>
        <dbReference type="PROSITE" id="PS50878"/>
    </source>
</evidence>
<name>A0ABD3HUW0_9MARC</name>
<dbReference type="CDD" id="cd01650">
    <property type="entry name" value="RT_nLTR_like"/>
    <property type="match status" value="1"/>
</dbReference>
<dbReference type="EMBL" id="JBJQOH010000003">
    <property type="protein sequence ID" value="KAL3693139.1"/>
    <property type="molecule type" value="Genomic_DNA"/>
</dbReference>
<evidence type="ECO:0000313" key="2">
    <source>
        <dbReference type="EMBL" id="KAL3693139.1"/>
    </source>
</evidence>
<comment type="caution">
    <text evidence="2">The sequence shown here is derived from an EMBL/GenBank/DDBJ whole genome shotgun (WGS) entry which is preliminary data.</text>
</comment>
<dbReference type="Pfam" id="PF00078">
    <property type="entry name" value="RVT_1"/>
    <property type="match status" value="1"/>
</dbReference>
<proteinExistence type="predicted"/>
<dbReference type="AlphaFoldDB" id="A0ABD3HUW0"/>
<reference evidence="2 3" key="1">
    <citation type="submission" date="2024-09" db="EMBL/GenBank/DDBJ databases">
        <title>Chromosome-scale assembly of Riccia sorocarpa.</title>
        <authorList>
            <person name="Paukszto L."/>
        </authorList>
    </citation>
    <scope>NUCLEOTIDE SEQUENCE [LARGE SCALE GENOMIC DNA]</scope>
    <source>
        <strain evidence="2">LP-2024</strain>
        <tissue evidence="2">Aerial parts of the thallus</tissue>
    </source>
</reference>
<gene>
    <name evidence="2" type="ORF">R1sor_006790</name>
</gene>
<accession>A0ABD3HUW0</accession>
<feature type="domain" description="Reverse transcriptase" evidence="1">
    <location>
        <begin position="391"/>
        <end position="669"/>
    </location>
</feature>
<dbReference type="PANTHER" id="PTHR19446">
    <property type="entry name" value="REVERSE TRANSCRIPTASES"/>
    <property type="match status" value="1"/>
</dbReference>
<sequence length="1101" mass="125974">MLGAKYKTVAVSAIGRSRGVALLIREDVQILETGGDVNGRVVWAKIRWQEEDFNVASVYAHNDAVGRTEFWKFLTDSLPTGSWVLLGDWNSVVNPADSSSTSNHQNEEETLEFHRLCSHLRLRDAREIAIKRKGPMYTRSQTREGRFIWSRIDRAYVAVENVAKVVHHSQFQISDHMPLSVFMSAEIVRPGEGQQTKSTYFKADFLVVEEGLEEFEGAWKNLEEKHGDRPALERFTLCWDGLRKEIKQKQYEKIERFLREGDANTAYFFHKFKKRRARITIDKIKREDGTLLESPEQIKSEVLRSFTCLYSRQEPDVEADHCTRELLSTVQSQLTTEQRLLMDDIPTDRELEDALSLLPYGKSPGIDGMGKEVMSILWPVIGKLYCQAMIEFWQGSPLPHCFKDGLLVLLPKIDDPELLGHWRPITLLNTTYKVLAKVIAMRLALILPALVPVQQQGFIKNRTTQNCILLFALTHEALKRERKHAIFFMLDQEKAYDRLLPEYLWAVMRCLQFPEQVICRIQNLQLEAETRVLVNGDMLPSFPVLRGVRQGCPLSPLLFSLASIPFITTLRRENDSGNILPVHVGRDVVVSCACLADDTAVYVQMHEQSARNLFHLLMKLQKASGGKTNWQKSKALIISRNTHPSPWLHGFGMQIVGERDQTRYLGASLITTWKGVDNGRAMLAAVTKKAQSLTSPLLSFEARIIGLKHAIFGSAIYQLMSASFKKGALRRIDSVLRGYIWSKDREGNQKRSLVRWDQIALPEVWGGMGVFELQRFQQALLCRTLLKVIQNPSQTLWAPVLFKGLLQRGDLDLGANLTLIELPDCLKGCPVATLILTSWSRFVSEFRWRPSSQASLQDSEVKTGLFLLARTCVGHKRAVEIAELLHAACISQQIHQLSHFKTTLQSRSFPVPEFPEAPLILPALQHLLIGQSPPQFDTVEWKLPEGEDLQLGWRGKKIYEILLGNVSSEQTETMNKKWCLNWDVNGWKEVWRCYLIKGLPKRHKYFMWRILARALYDGKREQKFNKPGVACSFCKTGVEDTNHALFLCPRWDLLWQEELAKIPGWRELTRERQESRSLPEVPLQTAIFTERRGAEASERKL</sequence>
<protein>
    <recommendedName>
        <fullName evidence="1">Reverse transcriptase domain-containing protein</fullName>
    </recommendedName>
</protein>
<dbReference type="Gene3D" id="3.60.10.10">
    <property type="entry name" value="Endonuclease/exonuclease/phosphatase"/>
    <property type="match status" value="1"/>
</dbReference>
<dbReference type="PROSITE" id="PS50878">
    <property type="entry name" value="RT_POL"/>
    <property type="match status" value="1"/>
</dbReference>
<dbReference type="InterPro" id="IPR043502">
    <property type="entry name" value="DNA/RNA_pol_sf"/>
</dbReference>